<comment type="caution">
    <text evidence="1">The sequence shown here is derived from an EMBL/GenBank/DDBJ whole genome shotgun (WGS) entry which is preliminary data.</text>
</comment>
<sequence length="103" mass="11306">MYVISVNTIPPVPGDGPTLGKQRLGYSSTEAGAVRVCLRMLLDAEGDFTYCYDLMQADLDTRIQNGDTGLKAQDYGAEVLVDEALETHRRHEGVETIQQLTVC</sequence>
<evidence type="ECO:0000313" key="1">
    <source>
        <dbReference type="EMBL" id="GCA63304.1"/>
    </source>
</evidence>
<evidence type="ECO:0000313" key="2">
    <source>
        <dbReference type="Proteomes" id="UP000265618"/>
    </source>
</evidence>
<dbReference type="EMBL" id="BDIP01003014">
    <property type="protein sequence ID" value="GCA63304.1"/>
    <property type="molecule type" value="Genomic_DNA"/>
</dbReference>
<dbReference type="Proteomes" id="UP000265618">
    <property type="component" value="Unassembled WGS sequence"/>
</dbReference>
<gene>
    <name evidence="1" type="ORF">KIPB_009135</name>
</gene>
<dbReference type="AlphaFoldDB" id="A0A391NNQ0"/>
<protein>
    <submittedName>
        <fullName evidence="1">Uncharacterized protein</fullName>
    </submittedName>
</protein>
<proteinExistence type="predicted"/>
<accession>A0A391NNQ0</accession>
<name>A0A391NNQ0_9EUKA</name>
<reference evidence="1 2" key="1">
    <citation type="journal article" date="2018" name="PLoS ONE">
        <title>The draft genome of Kipferlia bialata reveals reductive genome evolution in fornicate parasites.</title>
        <authorList>
            <person name="Tanifuji G."/>
            <person name="Takabayashi S."/>
            <person name="Kume K."/>
            <person name="Takagi M."/>
            <person name="Nakayama T."/>
            <person name="Kamikawa R."/>
            <person name="Inagaki Y."/>
            <person name="Hashimoto T."/>
        </authorList>
    </citation>
    <scope>NUCLEOTIDE SEQUENCE [LARGE SCALE GENOMIC DNA]</scope>
    <source>
        <strain evidence="1">NY0173</strain>
    </source>
</reference>
<keyword evidence="2" id="KW-1185">Reference proteome</keyword>
<organism evidence="1 2">
    <name type="scientific">Kipferlia bialata</name>
    <dbReference type="NCBI Taxonomy" id="797122"/>
    <lineage>
        <taxon>Eukaryota</taxon>
        <taxon>Metamonada</taxon>
        <taxon>Carpediemonas-like organisms</taxon>
        <taxon>Kipferlia</taxon>
    </lineage>
</organism>